<dbReference type="InterPro" id="IPR029058">
    <property type="entry name" value="AB_hydrolase_fold"/>
</dbReference>
<name>A0ABS3SIT0_9CELL</name>
<dbReference type="Proteomes" id="UP000678317">
    <property type="component" value="Unassembled WGS sequence"/>
</dbReference>
<dbReference type="Gene3D" id="3.40.50.1820">
    <property type="entry name" value="alpha/beta hydrolase"/>
    <property type="match status" value="1"/>
</dbReference>
<protein>
    <recommendedName>
        <fullName evidence="3">Alpha/beta hydrolase</fullName>
    </recommendedName>
</protein>
<proteinExistence type="predicted"/>
<sequence>MTALLLVHGRSQQMAKELGRDQDAVDRYVAGKTRTWLGGLARGFVLSGAGPVPADVTYFPFYGNDLADALVAYEAAGGPRPDLEAGVDIAALHREMVIEAAEETGFLASHHMLDHDAATIDAVREVERLRRSGQEAGWSDLLQLKIARSALQFLSDKTGTAEWVIEQYLRDVAYYLADRGARDLVQGHVRRSMEQARDDGHGEIIVIAHSLGTVVAYDALDDLPEGVTVRLFVTAGSPLGQKVVRRNLRGPDVGSERRPVPRSITPVAGQPTWVNAYDVRDVVAVIHPIAHLFSGGDASIRDERTHNPLYPHAIDDYLSDPDVAGPIAQALAADR</sequence>
<evidence type="ECO:0000313" key="2">
    <source>
        <dbReference type="Proteomes" id="UP000678317"/>
    </source>
</evidence>
<gene>
    <name evidence="1" type="ORF">J4035_13540</name>
</gene>
<comment type="caution">
    <text evidence="1">The sequence shown here is derived from an EMBL/GenBank/DDBJ whole genome shotgun (WGS) entry which is preliminary data.</text>
</comment>
<organism evidence="1 2">
    <name type="scientific">Cellulomonas fengjieae</name>
    <dbReference type="NCBI Taxonomy" id="2819978"/>
    <lineage>
        <taxon>Bacteria</taxon>
        <taxon>Bacillati</taxon>
        <taxon>Actinomycetota</taxon>
        <taxon>Actinomycetes</taxon>
        <taxon>Micrococcales</taxon>
        <taxon>Cellulomonadaceae</taxon>
        <taxon>Cellulomonas</taxon>
    </lineage>
</organism>
<keyword evidence="2" id="KW-1185">Reference proteome</keyword>
<dbReference type="EMBL" id="JAGFBM010000007">
    <property type="protein sequence ID" value="MBO3085663.1"/>
    <property type="molecule type" value="Genomic_DNA"/>
</dbReference>
<accession>A0ABS3SIT0</accession>
<evidence type="ECO:0000313" key="1">
    <source>
        <dbReference type="EMBL" id="MBO3085663.1"/>
    </source>
</evidence>
<dbReference type="SUPFAM" id="SSF53474">
    <property type="entry name" value="alpha/beta-Hydrolases"/>
    <property type="match status" value="1"/>
</dbReference>
<evidence type="ECO:0008006" key="3">
    <source>
        <dbReference type="Google" id="ProtNLM"/>
    </source>
</evidence>
<dbReference type="RefSeq" id="WP_208289953.1">
    <property type="nucleotide sequence ID" value="NZ_CP074404.1"/>
</dbReference>
<reference evidence="1 2" key="1">
    <citation type="submission" date="2021-03" db="EMBL/GenBank/DDBJ databases">
        <title>novel species in genus Cellulomonas.</title>
        <authorList>
            <person name="Zhang G."/>
        </authorList>
    </citation>
    <scope>NUCLEOTIDE SEQUENCE [LARGE SCALE GENOMIC DNA]</scope>
    <source>
        <strain evidence="2">zg-ZUI188</strain>
    </source>
</reference>